<keyword evidence="3" id="KW-1185">Reference proteome</keyword>
<dbReference type="GeneID" id="11517296"/>
<organism evidence="2 3">
    <name type="scientific">Thermothielavioides terrestris (strain ATCC 38088 / NRRL 8126)</name>
    <name type="common">Thielavia terrestris</name>
    <dbReference type="NCBI Taxonomy" id="578455"/>
    <lineage>
        <taxon>Eukaryota</taxon>
        <taxon>Fungi</taxon>
        <taxon>Dikarya</taxon>
        <taxon>Ascomycota</taxon>
        <taxon>Pezizomycotina</taxon>
        <taxon>Sordariomycetes</taxon>
        <taxon>Sordariomycetidae</taxon>
        <taxon>Sordariales</taxon>
        <taxon>Chaetomiaceae</taxon>
        <taxon>Thermothielavioides</taxon>
        <taxon>Thermothielavioides terrestris</taxon>
    </lineage>
</organism>
<reference evidence="2 3" key="1">
    <citation type="journal article" date="2011" name="Nat. Biotechnol.">
        <title>Comparative genomic analysis of the thermophilic biomass-degrading fungi Myceliophthora thermophila and Thielavia terrestris.</title>
        <authorList>
            <person name="Berka R.M."/>
            <person name="Grigoriev I.V."/>
            <person name="Otillar R."/>
            <person name="Salamov A."/>
            <person name="Grimwood J."/>
            <person name="Reid I."/>
            <person name="Ishmael N."/>
            <person name="John T."/>
            <person name="Darmond C."/>
            <person name="Moisan M.-C."/>
            <person name="Henrissat B."/>
            <person name="Coutinho P.M."/>
            <person name="Lombard V."/>
            <person name="Natvig D.O."/>
            <person name="Lindquist E."/>
            <person name="Schmutz J."/>
            <person name="Lucas S."/>
            <person name="Harris P."/>
            <person name="Powlowski J."/>
            <person name="Bellemare A."/>
            <person name="Taylor D."/>
            <person name="Butler G."/>
            <person name="de Vries R.P."/>
            <person name="Allijn I.E."/>
            <person name="van den Brink J."/>
            <person name="Ushinsky S."/>
            <person name="Storms R."/>
            <person name="Powell A.J."/>
            <person name="Paulsen I.T."/>
            <person name="Elbourne L.D.H."/>
            <person name="Baker S.E."/>
            <person name="Magnuson J."/>
            <person name="LaBoissiere S."/>
            <person name="Clutterbuck A.J."/>
            <person name="Martinez D."/>
            <person name="Wogulis M."/>
            <person name="de Leon A.L."/>
            <person name="Rey M.W."/>
            <person name="Tsang A."/>
        </authorList>
    </citation>
    <scope>NUCLEOTIDE SEQUENCE [LARGE SCALE GENOMIC DNA]</scope>
    <source>
        <strain evidence="3">ATCC 38088 / NRRL 8126</strain>
    </source>
</reference>
<protein>
    <submittedName>
        <fullName evidence="2">Uncharacterized protein</fullName>
    </submittedName>
</protein>
<dbReference type="RefSeq" id="XP_003651954.1">
    <property type="nucleotide sequence ID" value="XM_003651906.1"/>
</dbReference>
<evidence type="ECO:0000313" key="3">
    <source>
        <dbReference type="Proteomes" id="UP000008181"/>
    </source>
</evidence>
<accession>G2R0F3</accession>
<dbReference type="EMBL" id="CP003010">
    <property type="protein sequence ID" value="AEO65618.1"/>
    <property type="molecule type" value="Genomic_DNA"/>
</dbReference>
<dbReference type="HOGENOM" id="CLU_1929059_0_0_1"/>
<evidence type="ECO:0000256" key="1">
    <source>
        <dbReference type="SAM" id="MobiDB-lite"/>
    </source>
</evidence>
<name>G2R0F3_THETT</name>
<gene>
    <name evidence="2" type="ORF">THITE_2127787</name>
</gene>
<feature type="region of interest" description="Disordered" evidence="1">
    <location>
        <begin position="23"/>
        <end position="51"/>
    </location>
</feature>
<evidence type="ECO:0000313" key="2">
    <source>
        <dbReference type="EMBL" id="AEO65618.1"/>
    </source>
</evidence>
<feature type="compositionally biased region" description="Gly residues" evidence="1">
    <location>
        <begin position="23"/>
        <end position="46"/>
    </location>
</feature>
<dbReference type="KEGG" id="ttt:THITE_2127787"/>
<dbReference type="Proteomes" id="UP000008181">
    <property type="component" value="Chromosome 2"/>
</dbReference>
<sequence>MAIGVGFSAVVVCFGGLGHDGGQVGGGRRGNRGGGGGVGGGGGGGSRSLPAAFPSKNFKKLRDLTTLLSVIGPLLGQDLAERSPPQWWLGHLGRLELATVRGRKTLRYQEHPFLKLSVSNESRNEEVGIKG</sequence>
<dbReference type="AlphaFoldDB" id="G2R0F3"/>
<proteinExistence type="predicted"/>